<evidence type="ECO:0000256" key="1">
    <source>
        <dbReference type="SAM" id="MobiDB-lite"/>
    </source>
</evidence>
<feature type="region of interest" description="Disordered" evidence="1">
    <location>
        <begin position="261"/>
        <end position="280"/>
    </location>
</feature>
<reference evidence="2 3" key="1">
    <citation type="submission" date="2019-03" db="EMBL/GenBank/DDBJ databases">
        <title>Single cell metagenomics reveals metabolic interactions within the superorganism composed of flagellate Streblomastix strix and complex community of Bacteroidetes bacteria on its surface.</title>
        <authorList>
            <person name="Treitli S.C."/>
            <person name="Kolisko M."/>
            <person name="Husnik F."/>
            <person name="Keeling P."/>
            <person name="Hampl V."/>
        </authorList>
    </citation>
    <scope>NUCLEOTIDE SEQUENCE [LARGE SCALE GENOMIC DNA]</scope>
    <source>
        <strain evidence="2">ST1C</strain>
    </source>
</reference>
<organism evidence="2 3">
    <name type="scientific">Streblomastix strix</name>
    <dbReference type="NCBI Taxonomy" id="222440"/>
    <lineage>
        <taxon>Eukaryota</taxon>
        <taxon>Metamonada</taxon>
        <taxon>Preaxostyla</taxon>
        <taxon>Oxymonadida</taxon>
        <taxon>Streblomastigidae</taxon>
        <taxon>Streblomastix</taxon>
    </lineage>
</organism>
<dbReference type="AlphaFoldDB" id="A0A5J4W9M5"/>
<dbReference type="InterPro" id="IPR043136">
    <property type="entry name" value="B30.2/SPRY_sf"/>
</dbReference>
<dbReference type="Gene3D" id="2.60.120.920">
    <property type="match status" value="1"/>
</dbReference>
<accession>A0A5J4W9M5</accession>
<evidence type="ECO:0000313" key="2">
    <source>
        <dbReference type="EMBL" id="KAA6391353.1"/>
    </source>
</evidence>
<name>A0A5J4W9M5_9EUKA</name>
<comment type="caution">
    <text evidence="2">The sequence shown here is derived from an EMBL/GenBank/DDBJ whole genome shotgun (WGS) entry which is preliminary data.</text>
</comment>
<dbReference type="EMBL" id="SNRW01002907">
    <property type="protein sequence ID" value="KAA6391353.1"/>
    <property type="molecule type" value="Genomic_DNA"/>
</dbReference>
<evidence type="ECO:0000313" key="3">
    <source>
        <dbReference type="Proteomes" id="UP000324800"/>
    </source>
</evidence>
<dbReference type="OrthoDB" id="195736at2759"/>
<dbReference type="SUPFAM" id="SSF48371">
    <property type="entry name" value="ARM repeat"/>
    <property type="match status" value="1"/>
</dbReference>
<sequence length="492" mass="55129">MEKSTFRPDLTAQSVAMTGSDVSTIFPHLILDLESDNKNLHAPALRQLLEIILDNRESKDLVLKYKLMPLLNKFAGNVEKNEEFVLSTTISHVIGVRNGSDDKMILAGAATESIIQTIFSPDEKTSKSGSKALSDLIEENEIICHSLMTTGFISKVQHTFTNNQQSSSSSSQTESITPNHVKCGLLDVLIRLVETVDDLQPFAILIPILIELKKNQDKNIKKKSENILGLLNSKGINAPSSDSKEKDEKIQQLEELNRKKDEEINKLKQENQKENTEKEKLKQENVKLLEEVEKYKPKPAQVIINQDFPIQIINHDPSSFGFADVNGVQKKITNLKQNRNSVSLTQDMSDGIWSMEATFTNLQNQGAIGIVRATRNLVTGNCPCCYEGCNDIVIYGGCCGHKEYCSCKGIRHSGNTKYGDNQLVRAELDFGKQTLTFFLDNIQQPVYITGIREKVRFMVYMQMQGASCTIKSLRKLQQPTVGQVANMKAVQW</sequence>
<gene>
    <name evidence="2" type="ORF">EZS28_013121</name>
</gene>
<proteinExistence type="predicted"/>
<dbReference type="InterPro" id="IPR011989">
    <property type="entry name" value="ARM-like"/>
</dbReference>
<protein>
    <submittedName>
        <fullName evidence="2">Uncharacterized protein</fullName>
    </submittedName>
</protein>
<dbReference type="InterPro" id="IPR016024">
    <property type="entry name" value="ARM-type_fold"/>
</dbReference>
<dbReference type="Gene3D" id="1.25.10.10">
    <property type="entry name" value="Leucine-rich Repeat Variant"/>
    <property type="match status" value="1"/>
</dbReference>
<dbReference type="Proteomes" id="UP000324800">
    <property type="component" value="Unassembled WGS sequence"/>
</dbReference>